<evidence type="ECO:0000256" key="2">
    <source>
        <dbReference type="ARBA" id="ARBA00022475"/>
    </source>
</evidence>
<dbReference type="NCBIfam" id="TIGR03480">
    <property type="entry name" value="HpnN"/>
    <property type="match status" value="1"/>
</dbReference>
<feature type="transmembrane region" description="Helical" evidence="6">
    <location>
        <begin position="765"/>
        <end position="785"/>
    </location>
</feature>
<feature type="transmembrane region" description="Helical" evidence="6">
    <location>
        <begin position="828"/>
        <end position="852"/>
    </location>
</feature>
<evidence type="ECO:0000313" key="8">
    <source>
        <dbReference type="EMBL" id="OAN51349.1"/>
    </source>
</evidence>
<feature type="transmembrane region" description="Helical" evidence="6">
    <location>
        <begin position="277"/>
        <end position="294"/>
    </location>
</feature>
<dbReference type="Pfam" id="PF03176">
    <property type="entry name" value="MMPL"/>
    <property type="match status" value="2"/>
</dbReference>
<evidence type="ECO:0000256" key="6">
    <source>
        <dbReference type="SAM" id="Phobius"/>
    </source>
</evidence>
<dbReference type="InterPro" id="IPR050545">
    <property type="entry name" value="Mycobact_MmpL"/>
</dbReference>
<evidence type="ECO:0000256" key="3">
    <source>
        <dbReference type="ARBA" id="ARBA00022692"/>
    </source>
</evidence>
<evidence type="ECO:0000256" key="5">
    <source>
        <dbReference type="ARBA" id="ARBA00023136"/>
    </source>
</evidence>
<keyword evidence="5 6" id="KW-0472">Membrane</keyword>
<dbReference type="OrthoDB" id="7518665at2"/>
<dbReference type="RefSeq" id="WP_068491633.1">
    <property type="nucleotide sequence ID" value="NZ_LWQT01000046.1"/>
</dbReference>
<feature type="transmembrane region" description="Helical" evidence="6">
    <location>
        <begin position="328"/>
        <end position="348"/>
    </location>
</feature>
<feature type="transmembrane region" description="Helical" evidence="6">
    <location>
        <begin position="704"/>
        <end position="728"/>
    </location>
</feature>
<dbReference type="InterPro" id="IPR004869">
    <property type="entry name" value="MMPL_dom"/>
</dbReference>
<protein>
    <recommendedName>
        <fullName evidence="7">Membrane transport protein MMPL domain-containing protein</fullName>
    </recommendedName>
</protein>
<gene>
    <name evidence="8" type="ORF">A6A04_16365</name>
</gene>
<feature type="transmembrane region" description="Helical" evidence="6">
    <location>
        <begin position="735"/>
        <end position="759"/>
    </location>
</feature>
<proteinExistence type="predicted"/>
<keyword evidence="9" id="KW-1185">Reference proteome</keyword>
<dbReference type="GO" id="GO:0005886">
    <property type="term" value="C:plasma membrane"/>
    <property type="evidence" value="ECO:0007669"/>
    <property type="project" value="UniProtKB-SubCell"/>
</dbReference>
<dbReference type="InterPro" id="IPR017841">
    <property type="entry name" value="Hopanoid_biosynth_HpnN"/>
</dbReference>
<keyword evidence="3 6" id="KW-0812">Transmembrane</keyword>
<accession>A0A178MQL2</accession>
<keyword evidence="4 6" id="KW-1133">Transmembrane helix</keyword>
<reference evidence="8 9" key="1">
    <citation type="submission" date="2016-04" db="EMBL/GenBank/DDBJ databases">
        <title>Draft genome sequence of freshwater magnetotactic bacteria Magnetospirillum marisnigri SP-1 and Magnetospirillum moscoviense BB-1.</title>
        <authorList>
            <person name="Koziaeva V."/>
            <person name="Dziuba M.V."/>
            <person name="Ivanov T.M."/>
            <person name="Kuznetsov B."/>
            <person name="Grouzdev D.S."/>
        </authorList>
    </citation>
    <scope>NUCLEOTIDE SEQUENCE [LARGE SCALE GENOMIC DNA]</scope>
    <source>
        <strain evidence="8 9">SP-1</strain>
    </source>
</reference>
<keyword evidence="2" id="KW-1003">Cell membrane</keyword>
<evidence type="ECO:0000313" key="9">
    <source>
        <dbReference type="Proteomes" id="UP000078428"/>
    </source>
</evidence>
<name>A0A178MQL2_9PROT</name>
<evidence type="ECO:0000256" key="1">
    <source>
        <dbReference type="ARBA" id="ARBA00004651"/>
    </source>
</evidence>
<feature type="transmembrane region" description="Helical" evidence="6">
    <location>
        <begin position="453"/>
        <end position="472"/>
    </location>
</feature>
<dbReference type="EMBL" id="LWQT01000046">
    <property type="protein sequence ID" value="OAN51349.1"/>
    <property type="molecule type" value="Genomic_DNA"/>
</dbReference>
<comment type="caution">
    <text evidence="8">The sequence shown here is derived from an EMBL/GenBank/DDBJ whole genome shotgun (WGS) entry which is preliminary data.</text>
</comment>
<feature type="transmembrane region" description="Helical" evidence="6">
    <location>
        <begin position="369"/>
        <end position="391"/>
    </location>
</feature>
<dbReference type="AlphaFoldDB" id="A0A178MQL2"/>
<feature type="transmembrane region" description="Helical" evidence="6">
    <location>
        <begin position="797"/>
        <end position="816"/>
    </location>
</feature>
<evidence type="ECO:0000256" key="4">
    <source>
        <dbReference type="ARBA" id="ARBA00022989"/>
    </source>
</evidence>
<feature type="transmembrane region" description="Helical" evidence="6">
    <location>
        <begin position="403"/>
        <end position="426"/>
    </location>
</feature>
<dbReference type="Gene3D" id="1.20.1640.10">
    <property type="entry name" value="Multidrug efflux transporter AcrB transmembrane domain"/>
    <property type="match status" value="2"/>
</dbReference>
<sequence>MLRGLAVALVGWCWRHAKAVSAGSVAVAVLLALFAANHLGLDTDESKLISSDLPFRKAERVIEQAFPQHSDRLVVMLDGPTTELAEDAVERLMSALLDSKGRIVMVERPSEEMFFRRNGLLFLSPSELVTVTEKLISAQPMLAAVARDPSLRGLLASVDMMLQGVSHGQARIEDIEPLLSQLDRVAGPVAAGQRVTPIDWQDMMAAGPRRDAPRRFLLVQPKLDYGELEAGSDASRFIRETAQRLNLTPEHGYNLRLTGSVALSDSNFATVTEGVELSAPLSVVMVVGLLFWGVRSGRAVAAIMGSLLFGLIATAAFAAATVGSLNPISVAFAVLFVGIGVDFGIQYVTAYRAAHFENADIAKAATQAAAAMASPLTLAAVATAVGFLSFLPTDYTGVSQLGLIAGGGMLIALATSFTLLPALLALMPPPPEREAVGLKLGAADAWLQRHARAIVLVASGLSLLGAALVPSMPLDFDPLHLQDPKAEAVAAFTELAKDPDSGVYGVETLAASPAEVPALMARLEALPQVLRVMSAATFVPEQQEEKLAIIADVAGVLGPSLAPAKVLPAPSGEELQPIVAKVAEQLAAAAPTHALSQRLAKSLTAIANGGPQATLKLQAHTAAGLPTLVAGLRRILSVELLTLETLPPELTRDWIAADGRTRLRVLPKEDMGTQEARSRFAQAVTSVSPLASGAPIAMEESGRVVIRAFAVAGIGALIAIGLLLGIMLRRVVDSALVVAPLVMGALCTVLAARLCGLALNFANVIALPLLLGIGVAFNIYFVVNWRNGVTSHLQSPTTRAVLFSALTTGSAFGSLAVSPHLGTASMGILLFLSLGVSVTATFVVLPAIFHLLGKPKS</sequence>
<dbReference type="SUPFAM" id="SSF82866">
    <property type="entry name" value="Multidrug efflux transporter AcrB transmembrane domain"/>
    <property type="match status" value="2"/>
</dbReference>
<dbReference type="STRING" id="1285242.A6A04_16365"/>
<feature type="domain" description="Membrane transport protein MMPL" evidence="7">
    <location>
        <begin position="614"/>
        <end position="854"/>
    </location>
</feature>
<organism evidence="8 9">
    <name type="scientific">Paramagnetospirillum marisnigri</name>
    <dbReference type="NCBI Taxonomy" id="1285242"/>
    <lineage>
        <taxon>Bacteria</taxon>
        <taxon>Pseudomonadati</taxon>
        <taxon>Pseudomonadota</taxon>
        <taxon>Alphaproteobacteria</taxon>
        <taxon>Rhodospirillales</taxon>
        <taxon>Magnetospirillaceae</taxon>
        <taxon>Paramagnetospirillum</taxon>
    </lineage>
</organism>
<dbReference type="Proteomes" id="UP000078428">
    <property type="component" value="Unassembled WGS sequence"/>
</dbReference>
<feature type="domain" description="Membrane transport protein MMPL" evidence="7">
    <location>
        <begin position="57"/>
        <end position="428"/>
    </location>
</feature>
<comment type="subcellular location">
    <subcellularLocation>
        <location evidence="1">Cell membrane</location>
        <topology evidence="1">Multi-pass membrane protein</topology>
    </subcellularLocation>
</comment>
<dbReference type="PANTHER" id="PTHR33406">
    <property type="entry name" value="MEMBRANE PROTEIN MJ1562-RELATED"/>
    <property type="match status" value="1"/>
</dbReference>
<dbReference type="PANTHER" id="PTHR33406:SF13">
    <property type="entry name" value="MEMBRANE PROTEIN YDFJ"/>
    <property type="match status" value="1"/>
</dbReference>
<evidence type="ECO:0000259" key="7">
    <source>
        <dbReference type="Pfam" id="PF03176"/>
    </source>
</evidence>
<feature type="transmembrane region" description="Helical" evidence="6">
    <location>
        <begin position="301"/>
        <end position="322"/>
    </location>
</feature>